<comment type="cofactor">
    <cofactor evidence="1">
        <name>Mg(2+)</name>
        <dbReference type="ChEBI" id="CHEBI:18420"/>
    </cofactor>
</comment>
<dbReference type="InterPro" id="IPR020084">
    <property type="entry name" value="NUDIX_hydrolase_CS"/>
</dbReference>
<evidence type="ECO:0000313" key="4">
    <source>
        <dbReference type="EMBL" id="MBB5494299.1"/>
    </source>
</evidence>
<feature type="domain" description="Nudix hydrolase" evidence="3">
    <location>
        <begin position="9"/>
        <end position="137"/>
    </location>
</feature>
<dbReference type="Proteomes" id="UP000579647">
    <property type="component" value="Unassembled WGS sequence"/>
</dbReference>
<gene>
    <name evidence="4" type="ORF">HNR07_005436</name>
</gene>
<proteinExistence type="predicted"/>
<protein>
    <submittedName>
        <fullName evidence="4">8-oxo-dGTP diphosphatase</fullName>
        <ecNumber evidence="4">3.6.1.55</ecNumber>
    </submittedName>
</protein>
<accession>A0A840WBD0</accession>
<evidence type="ECO:0000313" key="5">
    <source>
        <dbReference type="Proteomes" id="UP000579647"/>
    </source>
</evidence>
<dbReference type="SUPFAM" id="SSF55811">
    <property type="entry name" value="Nudix"/>
    <property type="match status" value="1"/>
</dbReference>
<sequence length="139" mass="15218">MDTAQPRSAPSRGAVALIENSRGELLLHLRDDIPDIAWPGRWSALGGGCDPDESPRETIVRELDEEAGLAVDDLVELFEVPDPGGSSDVVTVFAATWNGDARELPLTEGVKLDWFHPDRLGSLSLPLFLREALRRYLGD</sequence>
<dbReference type="Pfam" id="PF00293">
    <property type="entry name" value="NUDIX"/>
    <property type="match status" value="1"/>
</dbReference>
<dbReference type="InterPro" id="IPR015797">
    <property type="entry name" value="NUDIX_hydrolase-like_dom_sf"/>
</dbReference>
<dbReference type="PANTHER" id="PTHR43046">
    <property type="entry name" value="GDP-MANNOSE MANNOSYL HYDROLASE"/>
    <property type="match status" value="1"/>
</dbReference>
<dbReference type="RefSeq" id="WP_184367570.1">
    <property type="nucleotide sequence ID" value="NZ_BAAAKM010000059.1"/>
</dbReference>
<reference evidence="4 5" key="1">
    <citation type="submission" date="2020-08" db="EMBL/GenBank/DDBJ databases">
        <title>Sequencing the genomes of 1000 actinobacteria strains.</title>
        <authorList>
            <person name="Klenk H.-P."/>
        </authorList>
    </citation>
    <scope>NUCLEOTIDE SEQUENCE [LARGE SCALE GENOMIC DNA]</scope>
    <source>
        <strain evidence="4 5">DSM 44598</strain>
    </source>
</reference>
<evidence type="ECO:0000259" key="3">
    <source>
        <dbReference type="PROSITE" id="PS51462"/>
    </source>
</evidence>
<comment type="caution">
    <text evidence="4">The sequence shown here is derived from an EMBL/GenBank/DDBJ whole genome shotgun (WGS) entry which is preliminary data.</text>
</comment>
<dbReference type="PANTHER" id="PTHR43046:SF2">
    <property type="entry name" value="8-OXO-DGTP DIPHOSPHATASE-RELATED"/>
    <property type="match status" value="1"/>
</dbReference>
<dbReference type="AlphaFoldDB" id="A0A840WBD0"/>
<dbReference type="PROSITE" id="PS51462">
    <property type="entry name" value="NUDIX"/>
    <property type="match status" value="1"/>
</dbReference>
<name>A0A840WBD0_9ACTN</name>
<dbReference type="GO" id="GO:0035539">
    <property type="term" value="F:8-oxo-7,8-dihydrodeoxyguanosine triphosphate pyrophosphatase activity"/>
    <property type="evidence" value="ECO:0007669"/>
    <property type="project" value="UniProtKB-EC"/>
</dbReference>
<dbReference type="Gene3D" id="3.90.79.10">
    <property type="entry name" value="Nucleoside Triphosphate Pyrophosphohydrolase"/>
    <property type="match status" value="1"/>
</dbReference>
<dbReference type="EC" id="3.6.1.55" evidence="4"/>
<evidence type="ECO:0000256" key="1">
    <source>
        <dbReference type="ARBA" id="ARBA00001946"/>
    </source>
</evidence>
<dbReference type="EMBL" id="JACHDO010000001">
    <property type="protein sequence ID" value="MBB5494299.1"/>
    <property type="molecule type" value="Genomic_DNA"/>
</dbReference>
<dbReference type="PROSITE" id="PS00893">
    <property type="entry name" value="NUDIX_BOX"/>
    <property type="match status" value="1"/>
</dbReference>
<dbReference type="InterPro" id="IPR000086">
    <property type="entry name" value="NUDIX_hydrolase_dom"/>
</dbReference>
<keyword evidence="5" id="KW-1185">Reference proteome</keyword>
<keyword evidence="2 4" id="KW-0378">Hydrolase</keyword>
<organism evidence="4 5">
    <name type="scientific">Nocardiopsis metallicus</name>
    <dbReference type="NCBI Taxonomy" id="179819"/>
    <lineage>
        <taxon>Bacteria</taxon>
        <taxon>Bacillati</taxon>
        <taxon>Actinomycetota</taxon>
        <taxon>Actinomycetes</taxon>
        <taxon>Streptosporangiales</taxon>
        <taxon>Nocardiopsidaceae</taxon>
        <taxon>Nocardiopsis</taxon>
    </lineage>
</organism>
<evidence type="ECO:0000256" key="2">
    <source>
        <dbReference type="ARBA" id="ARBA00022801"/>
    </source>
</evidence>